<keyword evidence="5 9" id="KW-0653">Protein transport</keyword>
<feature type="transmembrane region" description="Helical" evidence="9">
    <location>
        <begin position="26"/>
        <end position="47"/>
    </location>
</feature>
<dbReference type="Proteomes" id="UP000680670">
    <property type="component" value="Unassembled WGS sequence"/>
</dbReference>
<dbReference type="AlphaFoldDB" id="A0A429X4L6"/>
<gene>
    <name evidence="9 11" type="primary">secE</name>
    <name evidence="11" type="ORF">D5F11_017775</name>
    <name evidence="10" type="ORF">J6TS1_47530</name>
</gene>
<keyword evidence="4 9" id="KW-0812">Transmembrane</keyword>
<dbReference type="InterPro" id="IPR038379">
    <property type="entry name" value="SecE_sf"/>
</dbReference>
<organism evidence="11 12">
    <name type="scientific">Siminovitchia terrae</name>
    <name type="common">Bacillus terrae</name>
    <dbReference type="NCBI Taxonomy" id="1914933"/>
    <lineage>
        <taxon>Bacteria</taxon>
        <taxon>Bacillati</taxon>
        <taxon>Bacillota</taxon>
        <taxon>Bacilli</taxon>
        <taxon>Bacillales</taxon>
        <taxon>Bacillaceae</taxon>
        <taxon>Siminovitchia</taxon>
    </lineage>
</organism>
<keyword evidence="2 9" id="KW-0813">Transport</keyword>
<evidence type="ECO:0000256" key="3">
    <source>
        <dbReference type="ARBA" id="ARBA00022475"/>
    </source>
</evidence>
<keyword evidence="8 9" id="KW-0472">Membrane</keyword>
<evidence type="ECO:0000256" key="4">
    <source>
        <dbReference type="ARBA" id="ARBA00022692"/>
    </source>
</evidence>
<evidence type="ECO:0000256" key="8">
    <source>
        <dbReference type="ARBA" id="ARBA00023136"/>
    </source>
</evidence>
<dbReference type="Pfam" id="PF00584">
    <property type="entry name" value="SecE"/>
    <property type="match status" value="1"/>
</dbReference>
<reference evidence="10 13" key="2">
    <citation type="submission" date="2021-03" db="EMBL/GenBank/DDBJ databases">
        <title>Antimicrobial resistance genes in bacteria isolated from Japanese honey, and their potential for conferring macrolide and lincosamide resistance in the American foulbrood pathogen Paenibacillus larvae.</title>
        <authorList>
            <person name="Okamoto M."/>
            <person name="Kumagai M."/>
            <person name="Kanamori H."/>
            <person name="Takamatsu D."/>
        </authorList>
    </citation>
    <scope>NUCLEOTIDE SEQUENCE [LARGE SCALE GENOMIC DNA]</scope>
    <source>
        <strain evidence="10 13">J6TS1</strain>
    </source>
</reference>
<keyword evidence="6 9" id="KW-1133">Transmembrane helix</keyword>
<name>A0A429X4L6_SIMTE</name>
<dbReference type="EMBL" id="BORJ01000018">
    <property type="protein sequence ID" value="GIN98883.1"/>
    <property type="molecule type" value="Genomic_DNA"/>
</dbReference>
<dbReference type="PANTHER" id="PTHR33910:SF1">
    <property type="entry name" value="PROTEIN TRANSLOCASE SUBUNIT SECE"/>
    <property type="match status" value="1"/>
</dbReference>
<accession>A0A429X4L6</accession>
<evidence type="ECO:0000256" key="9">
    <source>
        <dbReference type="HAMAP-Rule" id="MF_00422"/>
    </source>
</evidence>
<dbReference type="HAMAP" id="MF_00422">
    <property type="entry name" value="SecE"/>
    <property type="match status" value="1"/>
</dbReference>
<dbReference type="PANTHER" id="PTHR33910">
    <property type="entry name" value="PROTEIN TRANSLOCASE SUBUNIT SECE"/>
    <property type="match status" value="1"/>
</dbReference>
<dbReference type="RefSeq" id="WP_120118051.1">
    <property type="nucleotide sequence ID" value="NZ_BORI01000016.1"/>
</dbReference>
<evidence type="ECO:0000256" key="1">
    <source>
        <dbReference type="ARBA" id="ARBA00004370"/>
    </source>
</evidence>
<comment type="subcellular location">
    <subcellularLocation>
        <location evidence="9">Cell membrane</location>
        <topology evidence="9">Single-pass membrane protein</topology>
    </subcellularLocation>
    <subcellularLocation>
        <location evidence="1">Membrane</location>
    </subcellularLocation>
</comment>
<keyword evidence="7 9" id="KW-0811">Translocation</keyword>
<dbReference type="Gene3D" id="1.20.5.1030">
    <property type="entry name" value="Preprotein translocase secy subunit"/>
    <property type="match status" value="1"/>
</dbReference>
<reference evidence="11 12" key="1">
    <citation type="submission" date="2018-12" db="EMBL/GenBank/DDBJ databases">
        <authorList>
            <person name="Sun L."/>
            <person name="Chen Z."/>
        </authorList>
    </citation>
    <scope>NUCLEOTIDE SEQUENCE [LARGE SCALE GENOMIC DNA]</scope>
    <source>
        <strain evidence="11 12">LMG 29736</strain>
    </source>
</reference>
<evidence type="ECO:0000313" key="10">
    <source>
        <dbReference type="EMBL" id="GIN98883.1"/>
    </source>
</evidence>
<dbReference type="InterPro" id="IPR001901">
    <property type="entry name" value="Translocase_SecE/Sec61-g"/>
</dbReference>
<evidence type="ECO:0000256" key="2">
    <source>
        <dbReference type="ARBA" id="ARBA00022448"/>
    </source>
</evidence>
<comment type="function">
    <text evidence="9">Essential subunit of the Sec protein translocation channel SecYEG. Clamps together the 2 halves of SecY. May contact the channel plug during translocation.</text>
</comment>
<dbReference type="PROSITE" id="PS01067">
    <property type="entry name" value="SECE_SEC61G"/>
    <property type="match status" value="1"/>
</dbReference>
<evidence type="ECO:0000256" key="7">
    <source>
        <dbReference type="ARBA" id="ARBA00023010"/>
    </source>
</evidence>
<keyword evidence="13" id="KW-1185">Reference proteome</keyword>
<dbReference type="InterPro" id="IPR005807">
    <property type="entry name" value="SecE_bac"/>
</dbReference>
<evidence type="ECO:0000256" key="5">
    <source>
        <dbReference type="ARBA" id="ARBA00022927"/>
    </source>
</evidence>
<dbReference type="GO" id="GO:0008320">
    <property type="term" value="F:protein transmembrane transporter activity"/>
    <property type="evidence" value="ECO:0007669"/>
    <property type="project" value="UniProtKB-UniRule"/>
</dbReference>
<dbReference type="GO" id="GO:0009306">
    <property type="term" value="P:protein secretion"/>
    <property type="evidence" value="ECO:0007669"/>
    <property type="project" value="UniProtKB-UniRule"/>
</dbReference>
<evidence type="ECO:0000256" key="6">
    <source>
        <dbReference type="ARBA" id="ARBA00022989"/>
    </source>
</evidence>
<sequence length="61" mass="6998">MSSITQFFRNVGSEMRKVSWPKRKELVGYTITVVTTVVILALFFALVDLGISRTVRFFLDL</sequence>
<dbReference type="EMBL" id="QYTW02000021">
    <property type="protein sequence ID" value="RST58312.1"/>
    <property type="molecule type" value="Genomic_DNA"/>
</dbReference>
<keyword evidence="3 9" id="KW-1003">Cell membrane</keyword>
<dbReference type="NCBIfam" id="TIGR00964">
    <property type="entry name" value="secE_bact"/>
    <property type="match status" value="1"/>
</dbReference>
<comment type="subunit">
    <text evidence="9">Component of the Sec protein translocase complex. Heterotrimer consisting of SecY, SecE and SecG subunits. The heterotrimers can form oligomers, although 1 heterotrimer is thought to be able to translocate proteins. Interacts with the ribosome. Interacts with SecDF, and other proteins may be involved. Interacts with SecA.</text>
</comment>
<comment type="similarity">
    <text evidence="9">Belongs to the SecE/SEC61-gamma family.</text>
</comment>
<dbReference type="GO" id="GO:0005886">
    <property type="term" value="C:plasma membrane"/>
    <property type="evidence" value="ECO:0007669"/>
    <property type="project" value="UniProtKB-SubCell"/>
</dbReference>
<dbReference type="Proteomes" id="UP000287296">
    <property type="component" value="Unassembled WGS sequence"/>
</dbReference>
<dbReference type="GO" id="GO:0043952">
    <property type="term" value="P:protein transport by the Sec complex"/>
    <property type="evidence" value="ECO:0007669"/>
    <property type="project" value="UniProtKB-UniRule"/>
</dbReference>
<dbReference type="GO" id="GO:0006605">
    <property type="term" value="P:protein targeting"/>
    <property type="evidence" value="ECO:0007669"/>
    <property type="project" value="UniProtKB-UniRule"/>
</dbReference>
<comment type="caution">
    <text evidence="11">The sequence shown here is derived from an EMBL/GenBank/DDBJ whole genome shotgun (WGS) entry which is preliminary data.</text>
</comment>
<evidence type="ECO:0000313" key="12">
    <source>
        <dbReference type="Proteomes" id="UP000287296"/>
    </source>
</evidence>
<dbReference type="GO" id="GO:0065002">
    <property type="term" value="P:intracellular protein transmembrane transport"/>
    <property type="evidence" value="ECO:0007669"/>
    <property type="project" value="UniProtKB-UniRule"/>
</dbReference>
<evidence type="ECO:0000313" key="11">
    <source>
        <dbReference type="EMBL" id="RST58312.1"/>
    </source>
</evidence>
<protein>
    <recommendedName>
        <fullName evidence="9">Protein translocase subunit SecE</fullName>
    </recommendedName>
</protein>
<proteinExistence type="inferred from homology"/>
<evidence type="ECO:0000313" key="13">
    <source>
        <dbReference type="Proteomes" id="UP000680670"/>
    </source>
</evidence>